<feature type="transmembrane region" description="Helical" evidence="1">
    <location>
        <begin position="109"/>
        <end position="132"/>
    </location>
</feature>
<name>A0A6S6TER8_9BACT</name>
<accession>A0A6S6TER8</accession>
<reference evidence="2" key="1">
    <citation type="submission" date="2020-01" db="EMBL/GenBank/DDBJ databases">
        <authorList>
            <person name="Meier V. D."/>
            <person name="Meier V D."/>
        </authorList>
    </citation>
    <scope>NUCLEOTIDE SEQUENCE</scope>
    <source>
        <strain evidence="2">HLG_WM_MAG_01</strain>
    </source>
</reference>
<dbReference type="EMBL" id="CACVAS010000105">
    <property type="protein sequence ID" value="CAA6817834.1"/>
    <property type="molecule type" value="Genomic_DNA"/>
</dbReference>
<sequence length="133" mass="15484">MATENKLKHLEFIQNVISRMANNSFLLKGWSLTLIAALFALNKDGLDAKIITIGIFIIFFFWILDAYFLRQERIFRKRYDTVSKLSDDDIDFSMKPDLPIKSDDDIVNVFFSITLNLFYIPLIIAISLMGYFL</sequence>
<protein>
    <submittedName>
        <fullName evidence="2">Uncharacterized protein</fullName>
    </submittedName>
</protein>
<keyword evidence="1" id="KW-0812">Transmembrane</keyword>
<evidence type="ECO:0000256" key="1">
    <source>
        <dbReference type="SAM" id="Phobius"/>
    </source>
</evidence>
<keyword evidence="1" id="KW-1133">Transmembrane helix</keyword>
<dbReference type="AlphaFoldDB" id="A0A6S6TER8"/>
<evidence type="ECO:0000313" key="2">
    <source>
        <dbReference type="EMBL" id="CAA6817834.1"/>
    </source>
</evidence>
<feature type="transmembrane region" description="Helical" evidence="1">
    <location>
        <begin position="25"/>
        <end position="42"/>
    </location>
</feature>
<gene>
    <name evidence="2" type="ORF">HELGO_WM4613</name>
</gene>
<keyword evidence="1" id="KW-0472">Membrane</keyword>
<feature type="transmembrane region" description="Helical" evidence="1">
    <location>
        <begin position="48"/>
        <end position="69"/>
    </location>
</feature>
<proteinExistence type="predicted"/>
<organism evidence="2">
    <name type="scientific">uncultured Sulfurovum sp</name>
    <dbReference type="NCBI Taxonomy" id="269237"/>
    <lineage>
        <taxon>Bacteria</taxon>
        <taxon>Pseudomonadati</taxon>
        <taxon>Campylobacterota</taxon>
        <taxon>Epsilonproteobacteria</taxon>
        <taxon>Campylobacterales</taxon>
        <taxon>Sulfurovaceae</taxon>
        <taxon>Sulfurovum</taxon>
        <taxon>environmental samples</taxon>
    </lineage>
</organism>